<sequence length="84" mass="9423">MNRIKEIKEIKKIEETQKGTNTATKPGTKPDTKTVLKPTLKNTPGQPQARVETSSITEEINGNKTRQIMPDEEMGTCNPQTQNR</sequence>
<organism evidence="2 3">
    <name type="scientific">Methanogenium marinum</name>
    <dbReference type="NCBI Taxonomy" id="348610"/>
    <lineage>
        <taxon>Archaea</taxon>
        <taxon>Methanobacteriati</taxon>
        <taxon>Methanobacteriota</taxon>
        <taxon>Stenosarchaea group</taxon>
        <taxon>Methanomicrobia</taxon>
        <taxon>Methanomicrobiales</taxon>
        <taxon>Methanomicrobiaceae</taxon>
        <taxon>Methanogenium</taxon>
    </lineage>
</organism>
<evidence type="ECO:0000313" key="2">
    <source>
        <dbReference type="EMBL" id="MDE4908972.1"/>
    </source>
</evidence>
<gene>
    <name evidence="2" type="ORF">L0665_10170</name>
</gene>
<reference evidence="2" key="1">
    <citation type="submission" date="2022-01" db="EMBL/GenBank/DDBJ databases">
        <title>Draft genome of Methanogenium marinum DSM 15558.</title>
        <authorList>
            <person name="Chen S.-C."/>
            <person name="You Y.-T."/>
        </authorList>
    </citation>
    <scope>NUCLEOTIDE SEQUENCE</scope>
    <source>
        <strain evidence="2">DSM 15558</strain>
    </source>
</reference>
<evidence type="ECO:0000313" key="3">
    <source>
        <dbReference type="Proteomes" id="UP001143747"/>
    </source>
</evidence>
<feature type="compositionally biased region" description="Polar residues" evidence="1">
    <location>
        <begin position="40"/>
        <end position="66"/>
    </location>
</feature>
<keyword evidence="3" id="KW-1185">Reference proteome</keyword>
<protein>
    <submittedName>
        <fullName evidence="2">Uncharacterized protein</fullName>
    </submittedName>
</protein>
<evidence type="ECO:0000256" key="1">
    <source>
        <dbReference type="SAM" id="MobiDB-lite"/>
    </source>
</evidence>
<feature type="region of interest" description="Disordered" evidence="1">
    <location>
        <begin position="1"/>
        <end position="84"/>
    </location>
</feature>
<accession>A0A9Q4KUB1</accession>
<comment type="caution">
    <text evidence="2">The sequence shown here is derived from an EMBL/GenBank/DDBJ whole genome shotgun (WGS) entry which is preliminary data.</text>
</comment>
<dbReference type="EMBL" id="JAKELO010000002">
    <property type="protein sequence ID" value="MDE4908972.1"/>
    <property type="molecule type" value="Genomic_DNA"/>
</dbReference>
<name>A0A9Q4KUB1_9EURY</name>
<dbReference type="AlphaFoldDB" id="A0A9Q4KUB1"/>
<dbReference type="RefSeq" id="WP_274925581.1">
    <property type="nucleotide sequence ID" value="NZ_JAKELO010000002.1"/>
</dbReference>
<feature type="compositionally biased region" description="Basic and acidic residues" evidence="1">
    <location>
        <begin position="1"/>
        <end position="17"/>
    </location>
</feature>
<dbReference type="Proteomes" id="UP001143747">
    <property type="component" value="Unassembled WGS sequence"/>
</dbReference>
<proteinExistence type="predicted"/>